<reference evidence="5" key="1">
    <citation type="submission" date="2022-01" db="EMBL/GenBank/DDBJ databases">
        <title>Genome Sequence Resource for Two Populations of Ditylenchus destructor, the Migratory Endoparasitic Phytonematode.</title>
        <authorList>
            <person name="Zhang H."/>
            <person name="Lin R."/>
            <person name="Xie B."/>
        </authorList>
    </citation>
    <scope>NUCLEOTIDE SEQUENCE</scope>
    <source>
        <strain evidence="5">BazhouSP</strain>
    </source>
</reference>
<dbReference type="Pfam" id="PF01826">
    <property type="entry name" value="TIL"/>
    <property type="match status" value="2"/>
</dbReference>
<keyword evidence="3" id="KW-1015">Disulfide bond</keyword>
<accession>A0AAD4NGY3</accession>
<evidence type="ECO:0000313" key="6">
    <source>
        <dbReference type="Proteomes" id="UP001201812"/>
    </source>
</evidence>
<sequence>MKATYISDTHNCCSNETWRDCATCEPTCEDHNPICTKECKPAACQCSEGFVRNVNGECVNDTGMSVEQCNLVGLHPCKNHTCPAGQQCEEALVNCFVPPCPPIPVCINETQSCGPNEHHVECAAACEPTCNNRCPICTMQCLSPRCQCSPGYVRNNNGTCVDGVGKSPEVCNAQPAVNE</sequence>
<dbReference type="AlphaFoldDB" id="A0AAD4NGY3"/>
<dbReference type="PANTHER" id="PTHR23259">
    <property type="entry name" value="RIDDLE"/>
    <property type="match status" value="1"/>
</dbReference>
<evidence type="ECO:0000313" key="5">
    <source>
        <dbReference type="EMBL" id="KAI1726161.1"/>
    </source>
</evidence>
<evidence type="ECO:0000256" key="1">
    <source>
        <dbReference type="ARBA" id="ARBA00022690"/>
    </source>
</evidence>
<keyword evidence="2" id="KW-0722">Serine protease inhibitor</keyword>
<dbReference type="InterPro" id="IPR036084">
    <property type="entry name" value="Ser_inhib-like_sf"/>
</dbReference>
<evidence type="ECO:0000256" key="3">
    <source>
        <dbReference type="ARBA" id="ARBA00023157"/>
    </source>
</evidence>
<dbReference type="GO" id="GO:0004867">
    <property type="term" value="F:serine-type endopeptidase inhibitor activity"/>
    <property type="evidence" value="ECO:0007669"/>
    <property type="project" value="UniProtKB-KW"/>
</dbReference>
<comment type="caution">
    <text evidence="5">The sequence shown here is derived from an EMBL/GenBank/DDBJ whole genome shotgun (WGS) entry which is preliminary data.</text>
</comment>
<dbReference type="InterPro" id="IPR002919">
    <property type="entry name" value="TIL_dom"/>
</dbReference>
<feature type="domain" description="TIL" evidence="4">
    <location>
        <begin position="113"/>
        <end position="162"/>
    </location>
</feature>
<protein>
    <submittedName>
        <fullName evidence="5">Trypsin inhibitor like cysteine rich domain-containing protein</fullName>
    </submittedName>
</protein>
<dbReference type="SUPFAM" id="SSF57567">
    <property type="entry name" value="Serine protease inhibitors"/>
    <property type="match status" value="2"/>
</dbReference>
<gene>
    <name evidence="5" type="ORF">DdX_02859</name>
</gene>
<dbReference type="InterPro" id="IPR051368">
    <property type="entry name" value="SerProtInhib-TIL_Domain"/>
</dbReference>
<dbReference type="Proteomes" id="UP001201812">
    <property type="component" value="Unassembled WGS sequence"/>
</dbReference>
<dbReference type="PANTHER" id="PTHR23259:SF70">
    <property type="entry name" value="ACCESSORY GLAND PROTEIN ACP62F-RELATED"/>
    <property type="match status" value="1"/>
</dbReference>
<name>A0AAD4NGY3_9BILA</name>
<dbReference type="Gene3D" id="2.10.25.10">
    <property type="entry name" value="Laminin"/>
    <property type="match status" value="2"/>
</dbReference>
<keyword evidence="6" id="KW-1185">Reference proteome</keyword>
<proteinExistence type="predicted"/>
<feature type="domain" description="TIL" evidence="4">
    <location>
        <begin position="12"/>
        <end position="60"/>
    </location>
</feature>
<keyword evidence="1" id="KW-0646">Protease inhibitor</keyword>
<organism evidence="5 6">
    <name type="scientific">Ditylenchus destructor</name>
    <dbReference type="NCBI Taxonomy" id="166010"/>
    <lineage>
        <taxon>Eukaryota</taxon>
        <taxon>Metazoa</taxon>
        <taxon>Ecdysozoa</taxon>
        <taxon>Nematoda</taxon>
        <taxon>Chromadorea</taxon>
        <taxon>Rhabditida</taxon>
        <taxon>Tylenchina</taxon>
        <taxon>Tylenchomorpha</taxon>
        <taxon>Sphaerularioidea</taxon>
        <taxon>Anguinidae</taxon>
        <taxon>Anguininae</taxon>
        <taxon>Ditylenchus</taxon>
    </lineage>
</organism>
<evidence type="ECO:0000259" key="4">
    <source>
        <dbReference type="Pfam" id="PF01826"/>
    </source>
</evidence>
<dbReference type="CDD" id="cd19941">
    <property type="entry name" value="TIL"/>
    <property type="match status" value="2"/>
</dbReference>
<evidence type="ECO:0000256" key="2">
    <source>
        <dbReference type="ARBA" id="ARBA00022900"/>
    </source>
</evidence>
<dbReference type="EMBL" id="JAKKPZ010000002">
    <property type="protein sequence ID" value="KAI1726161.1"/>
    <property type="molecule type" value="Genomic_DNA"/>
</dbReference>